<dbReference type="Pfam" id="PF07727">
    <property type="entry name" value="RVT_2"/>
    <property type="match status" value="1"/>
</dbReference>
<accession>A0AA39V9V6</accession>
<reference evidence="2" key="2">
    <citation type="submission" date="2023-06" db="EMBL/GenBank/DDBJ databases">
        <authorList>
            <person name="Swenson N.G."/>
            <person name="Wegrzyn J.L."/>
            <person name="Mcevoy S.L."/>
        </authorList>
    </citation>
    <scope>NUCLEOTIDE SEQUENCE</scope>
    <source>
        <strain evidence="2">NS2018</strain>
        <tissue evidence="2">Leaf</tissue>
    </source>
</reference>
<dbReference type="Proteomes" id="UP001168877">
    <property type="component" value="Unassembled WGS sequence"/>
</dbReference>
<keyword evidence="3" id="KW-1185">Reference proteome</keyword>
<evidence type="ECO:0000313" key="3">
    <source>
        <dbReference type="Proteomes" id="UP001168877"/>
    </source>
</evidence>
<dbReference type="PANTHER" id="PTHR11439">
    <property type="entry name" value="GAG-POL-RELATED RETROTRANSPOSON"/>
    <property type="match status" value="1"/>
</dbReference>
<gene>
    <name evidence="2" type="ORF">LWI29_031937</name>
</gene>
<sequence>MFEEFDALIRNETWDLVPSHPSYNTVGCKWIFCIKRSPDGSISKYKAHLVAKGFHQRPGVDYTDTFIPVVKTTTIRVLLSTAVSRGWSLRQLDVNNAFLQGHLDENVFMVQPPGFKDPALPLHVCHLKKAIYDLKQAPRAWYNELRQFLLHNGFVNSHSDTSLFIFNANGCVIFLLVYVDDIIVTGNDGALIDTFVATLARRFSIKDLGTLSYFLGVEVIPCSAGMFLSQQKYVTDLLTCTKMINSKPVVTPLPTNHSLTLLDRISLTDAIEFHQVIGALQYLSFTRPDIAFAVNKLAQFML</sequence>
<name>A0AA39V9V6_ACESA</name>
<feature type="domain" description="Reverse transcriptase Ty1/copia-type" evidence="1">
    <location>
        <begin position="11"/>
        <end position="253"/>
    </location>
</feature>
<dbReference type="InterPro" id="IPR043502">
    <property type="entry name" value="DNA/RNA_pol_sf"/>
</dbReference>
<proteinExistence type="predicted"/>
<dbReference type="AlphaFoldDB" id="A0AA39V9V6"/>
<organism evidence="2 3">
    <name type="scientific">Acer saccharum</name>
    <name type="common">Sugar maple</name>
    <dbReference type="NCBI Taxonomy" id="4024"/>
    <lineage>
        <taxon>Eukaryota</taxon>
        <taxon>Viridiplantae</taxon>
        <taxon>Streptophyta</taxon>
        <taxon>Embryophyta</taxon>
        <taxon>Tracheophyta</taxon>
        <taxon>Spermatophyta</taxon>
        <taxon>Magnoliopsida</taxon>
        <taxon>eudicotyledons</taxon>
        <taxon>Gunneridae</taxon>
        <taxon>Pentapetalae</taxon>
        <taxon>rosids</taxon>
        <taxon>malvids</taxon>
        <taxon>Sapindales</taxon>
        <taxon>Sapindaceae</taxon>
        <taxon>Hippocastanoideae</taxon>
        <taxon>Acereae</taxon>
        <taxon>Acer</taxon>
    </lineage>
</organism>
<dbReference type="InterPro" id="IPR013103">
    <property type="entry name" value="RVT_2"/>
</dbReference>
<reference evidence="2" key="1">
    <citation type="journal article" date="2022" name="Plant J.">
        <title>Strategies of tolerance reflected in two North American maple genomes.</title>
        <authorList>
            <person name="McEvoy S.L."/>
            <person name="Sezen U.U."/>
            <person name="Trouern-Trend A."/>
            <person name="McMahon S.M."/>
            <person name="Schaberg P.G."/>
            <person name="Yang J."/>
            <person name="Wegrzyn J.L."/>
            <person name="Swenson N.G."/>
        </authorList>
    </citation>
    <scope>NUCLEOTIDE SEQUENCE</scope>
    <source>
        <strain evidence="2">NS2018</strain>
    </source>
</reference>
<evidence type="ECO:0000259" key="1">
    <source>
        <dbReference type="Pfam" id="PF07727"/>
    </source>
</evidence>
<comment type="caution">
    <text evidence="2">The sequence shown here is derived from an EMBL/GenBank/DDBJ whole genome shotgun (WGS) entry which is preliminary data.</text>
</comment>
<evidence type="ECO:0000313" key="2">
    <source>
        <dbReference type="EMBL" id="KAK0579819.1"/>
    </source>
</evidence>
<dbReference type="PANTHER" id="PTHR11439:SF450">
    <property type="entry name" value="REVERSE TRANSCRIPTASE TY1_COPIA-TYPE DOMAIN-CONTAINING PROTEIN"/>
    <property type="match status" value="1"/>
</dbReference>
<dbReference type="EMBL" id="JAUESC010000385">
    <property type="protein sequence ID" value="KAK0579819.1"/>
    <property type="molecule type" value="Genomic_DNA"/>
</dbReference>
<dbReference type="SUPFAM" id="SSF56672">
    <property type="entry name" value="DNA/RNA polymerases"/>
    <property type="match status" value="1"/>
</dbReference>
<protein>
    <recommendedName>
        <fullName evidence="1">Reverse transcriptase Ty1/copia-type domain-containing protein</fullName>
    </recommendedName>
</protein>